<gene>
    <name evidence="1" type="ORF">BHX94_01555</name>
</gene>
<reference evidence="1 2" key="1">
    <citation type="journal article" date="2018" name="Front. Microbiol.">
        <title>Description and Comparative Genomics of Macrococcus caseolyticus subsp. hominis subsp. nov., Macrococcus goetzii sp. nov., Macrococcus epidermidis sp. nov., and Macrococcus bohemicus sp. nov., Novel Macrococci From Human Clinical Material With Virulence Potential and Suspected Uptake of Foreign DNA by Natural Transformation.</title>
        <authorList>
            <person name="Maslanova I."/>
            <person name="Wertheimer Z."/>
            <person name="Sedlacek I."/>
            <person name="Svec P."/>
            <person name="Indrakova A."/>
            <person name="Kovarovic V."/>
            <person name="Schumann P."/>
            <person name="Sproer C."/>
            <person name="Kralova S."/>
            <person name="Sedo O."/>
            <person name="Kristofova L."/>
            <person name="Vrbovska V."/>
            <person name="Fuzik T."/>
            <person name="Petras P."/>
            <person name="Zdrahal Z."/>
            <person name="Ruzickova V."/>
            <person name="Doskar J."/>
            <person name="Pantucek R."/>
        </authorList>
    </citation>
    <scope>NUCLEOTIDE SEQUENCE [LARGE SCALE GENOMIC DNA]</scope>
    <source>
        <strain evidence="1 2">03/115</strain>
    </source>
</reference>
<dbReference type="EMBL" id="PZJG01000001">
    <property type="protein sequence ID" value="RAK50177.1"/>
    <property type="molecule type" value="Genomic_DNA"/>
</dbReference>
<proteinExistence type="predicted"/>
<accession>A0A328A6Z6</accession>
<name>A0A328A6Z6_9STAP</name>
<comment type="caution">
    <text evidence="1">The sequence shown here is derived from an EMBL/GenBank/DDBJ whole genome shotgun (WGS) entry which is preliminary data.</text>
</comment>
<dbReference type="OrthoDB" id="10005751at2"/>
<evidence type="ECO:0000313" key="2">
    <source>
        <dbReference type="Proteomes" id="UP000249579"/>
    </source>
</evidence>
<dbReference type="AlphaFoldDB" id="A0A328A6Z6"/>
<dbReference type="RefSeq" id="WP_111744724.1">
    <property type="nucleotide sequence ID" value="NZ_JBHSQY010000001.1"/>
</dbReference>
<organism evidence="1 2">
    <name type="scientific">Macrococcoides bohemicum</name>
    <dbReference type="NCBI Taxonomy" id="1903056"/>
    <lineage>
        <taxon>Bacteria</taxon>
        <taxon>Bacillati</taxon>
        <taxon>Bacillota</taxon>
        <taxon>Bacilli</taxon>
        <taxon>Bacillales</taxon>
        <taxon>Staphylococcaceae</taxon>
        <taxon>Macrococcoides</taxon>
    </lineage>
</organism>
<protein>
    <submittedName>
        <fullName evidence="1">Uncharacterized protein</fullName>
    </submittedName>
</protein>
<dbReference type="Proteomes" id="UP000249579">
    <property type="component" value="Unassembled WGS sequence"/>
</dbReference>
<sequence>MAVIMPGDAKVLKSYGFTENHLDPLRFKKRINNFVYTIHFRNEIGWRFSFINISNMKKMNEFYFKTLKEALDEFEKIAKEKSNES</sequence>
<evidence type="ECO:0000313" key="1">
    <source>
        <dbReference type="EMBL" id="RAK50177.1"/>
    </source>
</evidence>